<dbReference type="PANTHER" id="PTHR33785">
    <property type="entry name" value="OS06G0550800 PROTEIN"/>
    <property type="match status" value="1"/>
</dbReference>
<feature type="region of interest" description="Disordered" evidence="1">
    <location>
        <begin position="21"/>
        <end position="145"/>
    </location>
</feature>
<reference evidence="2 3" key="1">
    <citation type="submission" date="2024-09" db="EMBL/GenBank/DDBJ databases">
        <title>Chromosome-scale assembly of Riccia sorocarpa.</title>
        <authorList>
            <person name="Paukszto L."/>
        </authorList>
    </citation>
    <scope>NUCLEOTIDE SEQUENCE [LARGE SCALE GENOMIC DNA]</scope>
    <source>
        <strain evidence="2">LP-2024</strain>
        <tissue evidence="2">Aerial parts of the thallus</tissue>
    </source>
</reference>
<feature type="compositionally biased region" description="Basic and acidic residues" evidence="1">
    <location>
        <begin position="283"/>
        <end position="296"/>
    </location>
</feature>
<dbReference type="Proteomes" id="UP001633002">
    <property type="component" value="Unassembled WGS sequence"/>
</dbReference>
<keyword evidence="3" id="KW-1185">Reference proteome</keyword>
<evidence type="ECO:0000256" key="1">
    <source>
        <dbReference type="SAM" id="MobiDB-lite"/>
    </source>
</evidence>
<dbReference type="EMBL" id="JBJQOH010000006">
    <property type="protein sequence ID" value="KAL3683919.1"/>
    <property type="molecule type" value="Genomic_DNA"/>
</dbReference>
<feature type="compositionally biased region" description="Basic residues" evidence="1">
    <location>
        <begin position="432"/>
        <end position="443"/>
    </location>
</feature>
<gene>
    <name evidence="2" type="ORF">R1sor_001941</name>
</gene>
<name>A0ABD3H1D8_9MARC</name>
<sequence length="543" mass="61155">MAQIDMEKDQSGITLFLQVCKGKEGGDGKMVDDEDEEEVWTMRKKGSIEEEERRGRGAECRSRSRRGRKGREERSEEDEREREMMRRKRGLEMAASRGSRKGEEEERQDRKRREAPMAQVVDSCSAAPTGPLLSASSSHRHPVSPRTPLICEEGIMDSKTDECCCATSPLSSPFVGVEERERSSREYDAAMTIIERMDDGWFRGNVISCRWGHRSPSATKVREGPVAASAARDRLVEDSASSQGMLSPESMRLMSASQRDLTQPPPYRSIEMVPPLVISRSLSGERDARESRDLPRTRLRRLSRRPGSMDDADARFYPSEQQGSRASVEDTLRLFGQLRIEPSRFGPVMRSRMPEETNVTSRPLSDGDERTDELKAPLSDVREEGESASEDKLPPKVLRRLRLPGKLTPVEIGRESRNPLTDRNGGPATTSRARRRKDKKPRSKSSTDADFDEMRGWNDLGFKINEDDLTPRPLPGLKEAFRGGDDLFDSPRGMASPQGCPRRPDSPVFKWPIPAPNSSNGDMREYLKQWTHSVVSMVVSAES</sequence>
<evidence type="ECO:0000313" key="2">
    <source>
        <dbReference type="EMBL" id="KAL3683919.1"/>
    </source>
</evidence>
<feature type="region of interest" description="Disordered" evidence="1">
    <location>
        <begin position="215"/>
        <end position="248"/>
    </location>
</feature>
<comment type="caution">
    <text evidence="2">The sequence shown here is derived from an EMBL/GenBank/DDBJ whole genome shotgun (WGS) entry which is preliminary data.</text>
</comment>
<feature type="compositionally biased region" description="Basic and acidic residues" evidence="1">
    <location>
        <begin position="46"/>
        <end position="62"/>
    </location>
</feature>
<evidence type="ECO:0000313" key="3">
    <source>
        <dbReference type="Proteomes" id="UP001633002"/>
    </source>
</evidence>
<protein>
    <submittedName>
        <fullName evidence="2">Uncharacterized protein</fullName>
    </submittedName>
</protein>
<feature type="region of interest" description="Disordered" evidence="1">
    <location>
        <begin position="281"/>
        <end position="327"/>
    </location>
</feature>
<feature type="compositionally biased region" description="Basic and acidic residues" evidence="1">
    <location>
        <begin position="21"/>
        <end position="31"/>
    </location>
</feature>
<proteinExistence type="predicted"/>
<dbReference type="AlphaFoldDB" id="A0ABD3H1D8"/>
<feature type="compositionally biased region" description="Basic and acidic residues" evidence="1">
    <location>
        <begin position="365"/>
        <end position="394"/>
    </location>
</feature>
<feature type="compositionally biased region" description="Basic and acidic residues" evidence="1">
    <location>
        <begin position="100"/>
        <end position="115"/>
    </location>
</feature>
<dbReference type="PANTHER" id="PTHR33785:SF2">
    <property type="entry name" value="DUF1685 DOMAIN-CONTAINING PROTEIN"/>
    <property type="match status" value="1"/>
</dbReference>
<organism evidence="2 3">
    <name type="scientific">Riccia sorocarpa</name>
    <dbReference type="NCBI Taxonomy" id="122646"/>
    <lineage>
        <taxon>Eukaryota</taxon>
        <taxon>Viridiplantae</taxon>
        <taxon>Streptophyta</taxon>
        <taxon>Embryophyta</taxon>
        <taxon>Marchantiophyta</taxon>
        <taxon>Marchantiopsida</taxon>
        <taxon>Marchantiidae</taxon>
        <taxon>Marchantiales</taxon>
        <taxon>Ricciaceae</taxon>
        <taxon>Riccia</taxon>
    </lineage>
</organism>
<accession>A0ABD3H1D8</accession>
<feature type="region of interest" description="Disordered" evidence="1">
    <location>
        <begin position="348"/>
        <end position="520"/>
    </location>
</feature>